<protein>
    <submittedName>
        <fullName evidence="2">Uncharacterized protein</fullName>
    </submittedName>
</protein>
<accession>A0A0G0PTJ7</accession>
<gene>
    <name evidence="2" type="ORF">UT63_C0078G0003</name>
</gene>
<keyword evidence="1" id="KW-1133">Transmembrane helix</keyword>
<sequence length="155" mass="18001">MSIKFQKISNNLIILIILIFSVFILIHVLFPVELISAISDNFNKVAIGIAALITAYFGSSYFREELSRKRSIKFYREKYPPQQHGKTYKFIESVKTPGAIFLLDLQSLHKHHVWNMKTMYDMGWQVYLPAEQLPDENFLSYLIGDPIRTRGDLGE</sequence>
<reference evidence="2 3" key="1">
    <citation type="journal article" date="2015" name="Nature">
        <title>rRNA introns, odd ribosomes, and small enigmatic genomes across a large radiation of phyla.</title>
        <authorList>
            <person name="Brown C.T."/>
            <person name="Hug L.A."/>
            <person name="Thomas B.C."/>
            <person name="Sharon I."/>
            <person name="Castelle C.J."/>
            <person name="Singh A."/>
            <person name="Wilkins M.J."/>
            <person name="Williams K.H."/>
            <person name="Banfield J.F."/>
        </authorList>
    </citation>
    <scope>NUCLEOTIDE SEQUENCE [LARGE SCALE GENOMIC DNA]</scope>
</reference>
<evidence type="ECO:0000313" key="2">
    <source>
        <dbReference type="EMBL" id="KKR31223.1"/>
    </source>
</evidence>
<name>A0A0G0PTJ7_9BACT</name>
<dbReference type="EMBL" id="LBXN01000078">
    <property type="protein sequence ID" value="KKR31223.1"/>
    <property type="molecule type" value="Genomic_DNA"/>
</dbReference>
<evidence type="ECO:0000256" key="1">
    <source>
        <dbReference type="SAM" id="Phobius"/>
    </source>
</evidence>
<evidence type="ECO:0000313" key="3">
    <source>
        <dbReference type="Proteomes" id="UP000034539"/>
    </source>
</evidence>
<proteinExistence type="predicted"/>
<keyword evidence="1" id="KW-0812">Transmembrane</keyword>
<feature type="transmembrane region" description="Helical" evidence="1">
    <location>
        <begin position="42"/>
        <end position="62"/>
    </location>
</feature>
<organism evidence="2 3">
    <name type="scientific">Candidatus Gottesmanbacteria bacterium GW2011_GWC2_39_8</name>
    <dbReference type="NCBI Taxonomy" id="1618450"/>
    <lineage>
        <taxon>Bacteria</taxon>
        <taxon>Candidatus Gottesmaniibacteriota</taxon>
    </lineage>
</organism>
<comment type="caution">
    <text evidence="2">The sequence shown here is derived from an EMBL/GenBank/DDBJ whole genome shotgun (WGS) entry which is preliminary data.</text>
</comment>
<feature type="transmembrane region" description="Helical" evidence="1">
    <location>
        <begin position="12"/>
        <end position="30"/>
    </location>
</feature>
<dbReference type="AlphaFoldDB" id="A0A0G0PTJ7"/>
<keyword evidence="1" id="KW-0472">Membrane</keyword>
<dbReference type="Proteomes" id="UP000034539">
    <property type="component" value="Unassembled WGS sequence"/>
</dbReference>